<sequence length="713" mass="80628">MPFIIIAYFSRVLFAPFLFMKPFFFTLFFSVCFHLAFAQTITYPVASVRPVTEEFYNKYKIIDDYRWMENLRDPELKKWVNDENKISNQFINRASGKNNTYRYIDGIANVIYKDPVKKGKYYFTYAYQNDYDVPALFVQNTIKDNDPTIIVDPNFISHKDKIVLKDYEVSADSKYLAYEFSRNGSDWAEIMVTVIRGQSLDDHLVNVKFSNIAWQSNGFFYSTYPPVSNMGKTQGQTVYYHKIGTPQSSDSLIFKRNDPNIRFNFLTTSDSRFFVLSEHNPNTGKNNYFYIDYKDAEPTLKPLLLNLKFAIDVIDSHNGKLIATTLHEADNGSIVEIDPANPREWKPLAPSYSEAVLMKTVPLKDKIISVYQAKLHPEIVATDYDGKVLGKRSFPIGTSIRGLRGLPDDKELSYSYQSYTRPPVVFSINTDNYVSTLTRPSTVRFDYENFVYQESEYVTHDSVKVPILLIYKKGLKLNGNNPTLLEAYGGFGVINTPSFDPGIVYFLNNGGVYAYACIRGGGELGNQWAKGGKGLNKQNSFNDFISGAEYLIKQGYTSPAKLAISGASNGGLVVAEAAIQRPDLFKAAIPVVAPLDMLRFENFTVGQFHTGEYGSVADSAGFKQLYNYSPYNNIKANVNYPSMLIITSENDDRVPPLHSFKFTAKLQSRPVQTNPILLLVNKQAGHYGTGDNSLVAELEEKASLYAFIIETLK</sequence>
<dbReference type="GO" id="GO:0004252">
    <property type="term" value="F:serine-type endopeptidase activity"/>
    <property type="evidence" value="ECO:0007669"/>
    <property type="project" value="UniProtKB-EC"/>
</dbReference>
<dbReference type="Pfam" id="PF00326">
    <property type="entry name" value="Peptidase_S9"/>
    <property type="match status" value="1"/>
</dbReference>
<evidence type="ECO:0000259" key="7">
    <source>
        <dbReference type="Pfam" id="PF02897"/>
    </source>
</evidence>
<dbReference type="Proteomes" id="UP000199072">
    <property type="component" value="Unassembled WGS sequence"/>
</dbReference>
<dbReference type="InterPro" id="IPR002470">
    <property type="entry name" value="Peptidase_S9A"/>
</dbReference>
<evidence type="ECO:0000313" key="8">
    <source>
        <dbReference type="EMBL" id="SDF06888.1"/>
    </source>
</evidence>
<dbReference type="GO" id="GO:0006508">
    <property type="term" value="P:proteolysis"/>
    <property type="evidence" value="ECO:0007669"/>
    <property type="project" value="UniProtKB-KW"/>
</dbReference>
<evidence type="ECO:0000256" key="3">
    <source>
        <dbReference type="ARBA" id="ARBA00022670"/>
    </source>
</evidence>
<dbReference type="EMBL" id="FNAI01000012">
    <property type="protein sequence ID" value="SDF06888.1"/>
    <property type="molecule type" value="Genomic_DNA"/>
</dbReference>
<proteinExistence type="predicted"/>
<dbReference type="PANTHER" id="PTHR42881">
    <property type="entry name" value="PROLYL ENDOPEPTIDASE"/>
    <property type="match status" value="1"/>
</dbReference>
<organism evidence="8 9">
    <name type="scientific">Mucilaginibacter pineti</name>
    <dbReference type="NCBI Taxonomy" id="1391627"/>
    <lineage>
        <taxon>Bacteria</taxon>
        <taxon>Pseudomonadati</taxon>
        <taxon>Bacteroidota</taxon>
        <taxon>Sphingobacteriia</taxon>
        <taxon>Sphingobacteriales</taxon>
        <taxon>Sphingobacteriaceae</taxon>
        <taxon>Mucilaginibacter</taxon>
    </lineage>
</organism>
<keyword evidence="4" id="KW-0378">Hydrolase</keyword>
<dbReference type="AlphaFoldDB" id="A0A1G7I2R9"/>
<dbReference type="GO" id="GO:0005829">
    <property type="term" value="C:cytosol"/>
    <property type="evidence" value="ECO:0007669"/>
    <property type="project" value="TreeGrafter"/>
</dbReference>
<keyword evidence="9" id="KW-1185">Reference proteome</keyword>
<name>A0A1G7I2R9_9SPHI</name>
<comment type="catalytic activity">
    <reaction evidence="1">
        <text>Hydrolysis of Pro-|-Xaa &gt;&gt; Ala-|-Xaa in oligopeptides.</text>
        <dbReference type="EC" id="3.4.21.26"/>
    </reaction>
</comment>
<dbReference type="SUPFAM" id="SSF53474">
    <property type="entry name" value="alpha/beta-Hydrolases"/>
    <property type="match status" value="1"/>
</dbReference>
<dbReference type="InterPro" id="IPR051167">
    <property type="entry name" value="Prolyl_oligopep/macrocyclase"/>
</dbReference>
<reference evidence="8 9" key="1">
    <citation type="submission" date="2016-10" db="EMBL/GenBank/DDBJ databases">
        <authorList>
            <person name="de Groot N.N."/>
        </authorList>
    </citation>
    <scope>NUCLEOTIDE SEQUENCE [LARGE SCALE GENOMIC DNA]</scope>
    <source>
        <strain evidence="8 9">47C3B</strain>
    </source>
</reference>
<evidence type="ECO:0000313" key="9">
    <source>
        <dbReference type="Proteomes" id="UP000199072"/>
    </source>
</evidence>
<keyword evidence="5" id="KW-0720">Serine protease</keyword>
<dbReference type="SUPFAM" id="SSF50993">
    <property type="entry name" value="Peptidase/esterase 'gauge' domain"/>
    <property type="match status" value="1"/>
</dbReference>
<feature type="domain" description="Peptidase S9A N-terminal" evidence="7">
    <location>
        <begin position="54"/>
        <end position="436"/>
    </location>
</feature>
<dbReference type="InterPro" id="IPR023302">
    <property type="entry name" value="Pept_S9A_N"/>
</dbReference>
<dbReference type="STRING" id="1391627.SAMN05216464_112126"/>
<evidence type="ECO:0000256" key="2">
    <source>
        <dbReference type="ARBA" id="ARBA00011897"/>
    </source>
</evidence>
<dbReference type="PRINTS" id="PR00862">
    <property type="entry name" value="PROLIGOPTASE"/>
</dbReference>
<evidence type="ECO:0000259" key="6">
    <source>
        <dbReference type="Pfam" id="PF00326"/>
    </source>
</evidence>
<gene>
    <name evidence="8" type="ORF">SAMN05216464_112126</name>
</gene>
<evidence type="ECO:0000256" key="5">
    <source>
        <dbReference type="ARBA" id="ARBA00022825"/>
    </source>
</evidence>
<feature type="domain" description="Peptidase S9 prolyl oligopeptidase catalytic" evidence="6">
    <location>
        <begin position="498"/>
        <end position="712"/>
    </location>
</feature>
<dbReference type="GO" id="GO:0070012">
    <property type="term" value="F:oligopeptidase activity"/>
    <property type="evidence" value="ECO:0007669"/>
    <property type="project" value="TreeGrafter"/>
</dbReference>
<dbReference type="EC" id="3.4.21.26" evidence="2"/>
<dbReference type="InterPro" id="IPR001375">
    <property type="entry name" value="Peptidase_S9_cat"/>
</dbReference>
<protein>
    <recommendedName>
        <fullName evidence="2">prolyl oligopeptidase</fullName>
        <ecNumber evidence="2">3.4.21.26</ecNumber>
    </recommendedName>
</protein>
<accession>A0A1G7I2R9</accession>
<evidence type="ECO:0000256" key="4">
    <source>
        <dbReference type="ARBA" id="ARBA00022801"/>
    </source>
</evidence>
<keyword evidence="3" id="KW-0645">Protease</keyword>
<dbReference type="Pfam" id="PF02897">
    <property type="entry name" value="Peptidase_S9_N"/>
    <property type="match status" value="1"/>
</dbReference>
<dbReference type="InterPro" id="IPR029058">
    <property type="entry name" value="AB_hydrolase_fold"/>
</dbReference>
<dbReference type="PANTHER" id="PTHR42881:SF2">
    <property type="entry name" value="PROLYL ENDOPEPTIDASE"/>
    <property type="match status" value="1"/>
</dbReference>
<evidence type="ECO:0000256" key="1">
    <source>
        <dbReference type="ARBA" id="ARBA00001070"/>
    </source>
</evidence>
<dbReference type="Gene3D" id="2.130.10.120">
    <property type="entry name" value="Prolyl oligopeptidase, N-terminal domain"/>
    <property type="match status" value="1"/>
</dbReference>
<dbReference type="Gene3D" id="3.40.50.1820">
    <property type="entry name" value="alpha/beta hydrolase"/>
    <property type="match status" value="1"/>
</dbReference>